<dbReference type="AlphaFoldDB" id="A0A1M5C7L4"/>
<organism evidence="11 12">
    <name type="scientific">Lampropedia hyalina DSM 16112</name>
    <dbReference type="NCBI Taxonomy" id="1122156"/>
    <lineage>
        <taxon>Bacteria</taxon>
        <taxon>Pseudomonadati</taxon>
        <taxon>Pseudomonadota</taxon>
        <taxon>Betaproteobacteria</taxon>
        <taxon>Burkholderiales</taxon>
        <taxon>Comamonadaceae</taxon>
        <taxon>Lampropedia</taxon>
    </lineage>
</organism>
<feature type="binding site" description="covalent" evidence="8">
    <location>
        <position position="104"/>
    </location>
    <ligand>
        <name>heme c</name>
        <dbReference type="ChEBI" id="CHEBI:61717"/>
        <label>1</label>
    </ligand>
</feature>
<dbReference type="GO" id="GO:0042597">
    <property type="term" value="C:periplasmic space"/>
    <property type="evidence" value="ECO:0007669"/>
    <property type="project" value="UniProtKB-SubCell"/>
</dbReference>
<dbReference type="InterPro" id="IPR004852">
    <property type="entry name" value="Di-haem_cyt_c_peroxidsae"/>
</dbReference>
<evidence type="ECO:0000256" key="6">
    <source>
        <dbReference type="ARBA" id="ARBA00023002"/>
    </source>
</evidence>
<accession>A0A1M5C7L4</accession>
<feature type="domain" description="Cytochrome c" evidence="10">
    <location>
        <begin position="234"/>
        <end position="368"/>
    </location>
</feature>
<dbReference type="EMBL" id="FQUZ01000025">
    <property type="protein sequence ID" value="SHF50743.1"/>
    <property type="molecule type" value="Genomic_DNA"/>
</dbReference>
<comment type="PTM">
    <text evidence="8">Binds 2 heme groups per subunit.</text>
</comment>
<feature type="binding site" description="covalent" evidence="8">
    <location>
        <position position="252"/>
    </location>
    <ligand>
        <name>heme c</name>
        <dbReference type="ChEBI" id="CHEBI:61717"/>
        <label>2</label>
    </ligand>
</feature>
<evidence type="ECO:0000259" key="10">
    <source>
        <dbReference type="PROSITE" id="PS51007"/>
    </source>
</evidence>
<sequence>MALGAVARDGAPAEAVQCQQASADTAATADADASGWRIDCLRQQYQGKPGQWPRPWIDDGVPWQELAPVPPAQPPATAAEQARLILGTALFHDPGLSGKGAVSCATCHQAVRSFTDGLPLAVGEDRLMGKRRSQPLFAAPFAPLLFWDGRAASLEEQARGPIENPLEMNSSLEKARAYIASVPQYQQWAEAAFGSDGMADDEWLSAIASFVRVLRPASTAADAAIAGDTQALDDAQLLGLHLFRTKARCMNCHHGALLTDNRFHNIGLSFFGRRNQDLGRFEHTRDPADLGTFRTPSLRGVAQAGPWMHNGIFPNLSGIVRMYNAGMGNMERGNTTDDPLTPVKSPHIQELNLTDEEIKALVAWLEVL</sequence>
<evidence type="ECO:0000313" key="12">
    <source>
        <dbReference type="Proteomes" id="UP000184327"/>
    </source>
</evidence>
<dbReference type="SUPFAM" id="SSF46626">
    <property type="entry name" value="Cytochrome c"/>
    <property type="match status" value="2"/>
</dbReference>
<keyword evidence="4" id="KW-0732">Signal</keyword>
<proteinExistence type="predicted"/>
<evidence type="ECO:0000256" key="9">
    <source>
        <dbReference type="PIRSR" id="PIRSR000294-2"/>
    </source>
</evidence>
<evidence type="ECO:0000256" key="5">
    <source>
        <dbReference type="ARBA" id="ARBA00022764"/>
    </source>
</evidence>
<evidence type="ECO:0000256" key="7">
    <source>
        <dbReference type="ARBA" id="ARBA00023004"/>
    </source>
</evidence>
<dbReference type="PROSITE" id="PS51007">
    <property type="entry name" value="CYTC"/>
    <property type="match status" value="2"/>
</dbReference>
<dbReference type="Gene3D" id="1.10.760.10">
    <property type="entry name" value="Cytochrome c-like domain"/>
    <property type="match status" value="2"/>
</dbReference>
<dbReference type="STRING" id="1122156.SAMN02745117_02093"/>
<evidence type="ECO:0000256" key="3">
    <source>
        <dbReference type="ARBA" id="ARBA00022723"/>
    </source>
</evidence>
<evidence type="ECO:0000256" key="2">
    <source>
        <dbReference type="ARBA" id="ARBA00022617"/>
    </source>
</evidence>
<dbReference type="Proteomes" id="UP000184327">
    <property type="component" value="Unassembled WGS sequence"/>
</dbReference>
<feature type="binding site" description="covalent" evidence="8">
    <location>
        <position position="107"/>
    </location>
    <ligand>
        <name>heme c</name>
        <dbReference type="ChEBI" id="CHEBI:61717"/>
        <label>1</label>
    </ligand>
</feature>
<dbReference type="InterPro" id="IPR009056">
    <property type="entry name" value="Cyt_c-like_dom"/>
</dbReference>
<dbReference type="GO" id="GO:0020037">
    <property type="term" value="F:heme binding"/>
    <property type="evidence" value="ECO:0007669"/>
    <property type="project" value="InterPro"/>
</dbReference>
<dbReference type="InterPro" id="IPR026259">
    <property type="entry name" value="MauG/Cytc_peroxidase"/>
</dbReference>
<keyword evidence="5" id="KW-0574">Periplasm</keyword>
<protein>
    <submittedName>
        <fullName evidence="11">Cytochrome c peroxidase</fullName>
    </submittedName>
</protein>
<reference evidence="11 12" key="1">
    <citation type="submission" date="2016-11" db="EMBL/GenBank/DDBJ databases">
        <authorList>
            <person name="Jaros S."/>
            <person name="Januszkiewicz K."/>
            <person name="Wedrychowicz H."/>
        </authorList>
    </citation>
    <scope>NUCLEOTIDE SEQUENCE [LARGE SCALE GENOMIC DNA]</scope>
    <source>
        <strain evidence="11 12">DSM 16112</strain>
    </source>
</reference>
<keyword evidence="2 8" id="KW-0349">Heme</keyword>
<keyword evidence="6" id="KW-0560">Oxidoreductase</keyword>
<feature type="binding site" description="covalent" evidence="8">
    <location>
        <position position="249"/>
    </location>
    <ligand>
        <name>heme c</name>
        <dbReference type="ChEBI" id="CHEBI:61717"/>
        <label>2</label>
    </ligand>
</feature>
<dbReference type="GO" id="GO:0004130">
    <property type="term" value="F:cytochrome-c peroxidase activity"/>
    <property type="evidence" value="ECO:0007669"/>
    <property type="project" value="TreeGrafter"/>
</dbReference>
<gene>
    <name evidence="11" type="ORF">SAMN02745117_02093</name>
</gene>
<dbReference type="GO" id="GO:0009055">
    <property type="term" value="F:electron transfer activity"/>
    <property type="evidence" value="ECO:0007669"/>
    <property type="project" value="InterPro"/>
</dbReference>
<keyword evidence="7 9" id="KW-0408">Iron</keyword>
<comment type="cofactor">
    <cofactor evidence="8">
        <name>heme</name>
        <dbReference type="ChEBI" id="CHEBI:30413"/>
    </cofactor>
    <text evidence="8">Binds 2 heme groups.</text>
</comment>
<keyword evidence="12" id="KW-1185">Reference proteome</keyword>
<dbReference type="OrthoDB" id="9805202at2"/>
<evidence type="ECO:0000313" key="11">
    <source>
        <dbReference type="EMBL" id="SHF50743.1"/>
    </source>
</evidence>
<evidence type="ECO:0000256" key="8">
    <source>
        <dbReference type="PIRSR" id="PIRSR000294-1"/>
    </source>
</evidence>
<feature type="domain" description="Cytochrome c" evidence="10">
    <location>
        <begin position="82"/>
        <end position="215"/>
    </location>
</feature>
<dbReference type="PANTHER" id="PTHR30600:SF10">
    <property type="entry name" value="BLL6722 PROTEIN"/>
    <property type="match status" value="1"/>
</dbReference>
<comment type="subcellular location">
    <subcellularLocation>
        <location evidence="1">Periplasm</location>
    </subcellularLocation>
</comment>
<feature type="binding site" description="axial binding residue" evidence="9">
    <location>
        <position position="108"/>
    </location>
    <ligand>
        <name>heme c</name>
        <dbReference type="ChEBI" id="CHEBI:61717"/>
        <label>1</label>
    </ligand>
    <ligandPart>
        <name>Fe</name>
        <dbReference type="ChEBI" id="CHEBI:18248"/>
    </ligandPart>
</feature>
<evidence type="ECO:0000256" key="1">
    <source>
        <dbReference type="ARBA" id="ARBA00004418"/>
    </source>
</evidence>
<keyword evidence="11" id="KW-0575">Peroxidase</keyword>
<dbReference type="PANTHER" id="PTHR30600">
    <property type="entry name" value="CYTOCHROME C PEROXIDASE-RELATED"/>
    <property type="match status" value="1"/>
</dbReference>
<feature type="binding site" description="axial binding residue" evidence="9">
    <location>
        <position position="253"/>
    </location>
    <ligand>
        <name>heme c</name>
        <dbReference type="ChEBI" id="CHEBI:61717"/>
        <label>2</label>
    </ligand>
    <ligandPart>
        <name>Fe</name>
        <dbReference type="ChEBI" id="CHEBI:18248"/>
    </ligandPart>
</feature>
<dbReference type="InterPro" id="IPR051395">
    <property type="entry name" value="Cytochrome_c_Peroxidase/MauG"/>
</dbReference>
<name>A0A1M5C7L4_9BURK</name>
<keyword evidence="3 9" id="KW-0479">Metal-binding</keyword>
<evidence type="ECO:0000256" key="4">
    <source>
        <dbReference type="ARBA" id="ARBA00022729"/>
    </source>
</evidence>
<dbReference type="InterPro" id="IPR036909">
    <property type="entry name" value="Cyt_c-like_dom_sf"/>
</dbReference>
<dbReference type="PIRSF" id="PIRSF000294">
    <property type="entry name" value="Cytochrome-c_peroxidase"/>
    <property type="match status" value="1"/>
</dbReference>
<dbReference type="GO" id="GO:0046872">
    <property type="term" value="F:metal ion binding"/>
    <property type="evidence" value="ECO:0007669"/>
    <property type="project" value="UniProtKB-KW"/>
</dbReference>
<dbReference type="Pfam" id="PF03150">
    <property type="entry name" value="CCP_MauG"/>
    <property type="match status" value="1"/>
</dbReference>